<evidence type="ECO:0000313" key="1">
    <source>
        <dbReference type="EMBL" id="QNI33501.1"/>
    </source>
</evidence>
<reference evidence="1 2" key="1">
    <citation type="submission" date="2020-08" db="EMBL/GenBank/DDBJ databases">
        <title>Edaphobacter telluris sp. nov. and Acidobacterium dinghuensis sp. nov., two acidobacteria isolated from forest soil.</title>
        <authorList>
            <person name="Fu J."/>
            <person name="Qiu L."/>
        </authorList>
    </citation>
    <scope>NUCLEOTIDE SEQUENCE [LARGE SCALE GENOMIC DNA]</scope>
    <source>
        <strain evidence="1">4Y35</strain>
    </source>
</reference>
<dbReference type="RefSeq" id="WP_186744980.1">
    <property type="nucleotide sequence ID" value="NZ_CP060394.1"/>
</dbReference>
<sequence length="534" mass="59886">MINPDVIKEWTDGAAPAQQFLSSLTAPFRTMLVHAVRPDPFHSTLVSRLTIGRFHAVKQIRDHHAEFAVASDSRDICEAFAGLSIGAANAATDRIFVGGNGARKLITIGDGAFFASARLENTEIFLIGSEDVADLDSEVSDSWLSDSFSRFLPHAMALRHIFGDRCWHPAHNHASVIVDDPLLRPNYGFLNFERLLRMMEEHNFGTTIAFIPHNFRRNSKRVVRLFSEHADRLSLCFHGNDHGGAEFAVTDAALLHAMLHTAEQRMAAHGRMTGLPCERVMVFPQGRFSVEAMAALRMHTFDAAINTAAHPWQEPKQLTLRELAQPAVLRYAAFPLFTRRYSMQMQHAEIAFRIFFGIPLLLVEHHDIFENPQNLIDAVGRINRAAADIRWSSAGAAVRESILCRRDDRGILNVKAYAGTVRVANPSHLPERVLVEWSYPDHESHVESVYRDGLPCPVIKADEPGVRVSAVLDPGMSALFSIRYRRPDTSLVHPGFRYNTRAIVRRRLSEIRDNYISKSPSLLAAVKILQGHLH</sequence>
<dbReference type="InterPro" id="IPR011330">
    <property type="entry name" value="Glyco_hydro/deAcase_b/a-brl"/>
</dbReference>
<name>A0A7G8BLT1_9BACT</name>
<dbReference type="EMBL" id="CP060394">
    <property type="protein sequence ID" value="QNI33501.1"/>
    <property type="molecule type" value="Genomic_DNA"/>
</dbReference>
<accession>A0A7G8BLT1</accession>
<organism evidence="1 2">
    <name type="scientific">Alloacidobacterium dinghuense</name>
    <dbReference type="NCBI Taxonomy" id="2763107"/>
    <lineage>
        <taxon>Bacteria</taxon>
        <taxon>Pseudomonadati</taxon>
        <taxon>Acidobacteriota</taxon>
        <taxon>Terriglobia</taxon>
        <taxon>Terriglobales</taxon>
        <taxon>Acidobacteriaceae</taxon>
        <taxon>Alloacidobacterium</taxon>
    </lineage>
</organism>
<protein>
    <submittedName>
        <fullName evidence="1">Uncharacterized protein</fullName>
    </submittedName>
</protein>
<dbReference type="KEGG" id="adin:H7849_06010"/>
<dbReference type="GO" id="GO:0005975">
    <property type="term" value="P:carbohydrate metabolic process"/>
    <property type="evidence" value="ECO:0007669"/>
    <property type="project" value="InterPro"/>
</dbReference>
<proteinExistence type="predicted"/>
<keyword evidence="2" id="KW-1185">Reference proteome</keyword>
<dbReference type="Gene3D" id="3.20.20.370">
    <property type="entry name" value="Glycoside hydrolase/deacetylase"/>
    <property type="match status" value="1"/>
</dbReference>
<gene>
    <name evidence="1" type="ORF">H7849_06010</name>
</gene>
<dbReference type="SUPFAM" id="SSF88713">
    <property type="entry name" value="Glycoside hydrolase/deacetylase"/>
    <property type="match status" value="1"/>
</dbReference>
<dbReference type="Proteomes" id="UP000515312">
    <property type="component" value="Chromosome"/>
</dbReference>
<evidence type="ECO:0000313" key="2">
    <source>
        <dbReference type="Proteomes" id="UP000515312"/>
    </source>
</evidence>
<dbReference type="AlphaFoldDB" id="A0A7G8BLT1"/>